<feature type="transmembrane region" description="Helical" evidence="8">
    <location>
        <begin position="160"/>
        <end position="180"/>
    </location>
</feature>
<evidence type="ECO:0000256" key="2">
    <source>
        <dbReference type="ARBA" id="ARBA00022475"/>
    </source>
</evidence>
<keyword evidence="7 8" id="KW-0472">Membrane</keyword>
<feature type="transmembrane region" description="Helical" evidence="8">
    <location>
        <begin position="318"/>
        <end position="337"/>
    </location>
</feature>
<dbReference type="InterPro" id="IPR038731">
    <property type="entry name" value="RgtA/B/C-like"/>
</dbReference>
<evidence type="ECO:0000256" key="8">
    <source>
        <dbReference type="SAM" id="Phobius"/>
    </source>
</evidence>
<feature type="transmembrane region" description="Helical" evidence="8">
    <location>
        <begin position="231"/>
        <end position="250"/>
    </location>
</feature>
<evidence type="ECO:0000256" key="1">
    <source>
        <dbReference type="ARBA" id="ARBA00004651"/>
    </source>
</evidence>
<feature type="domain" description="Glycosyltransferase RgtA/B/C/D-like" evidence="9">
    <location>
        <begin position="91"/>
        <end position="241"/>
    </location>
</feature>
<keyword evidence="6 8" id="KW-1133">Transmembrane helix</keyword>
<evidence type="ECO:0000256" key="3">
    <source>
        <dbReference type="ARBA" id="ARBA00022676"/>
    </source>
</evidence>
<dbReference type="PANTHER" id="PTHR33908">
    <property type="entry name" value="MANNOSYLTRANSFERASE YKCB-RELATED"/>
    <property type="match status" value="1"/>
</dbReference>
<evidence type="ECO:0000256" key="6">
    <source>
        <dbReference type="ARBA" id="ARBA00022989"/>
    </source>
</evidence>
<dbReference type="GO" id="GO:0016763">
    <property type="term" value="F:pentosyltransferase activity"/>
    <property type="evidence" value="ECO:0007669"/>
    <property type="project" value="TreeGrafter"/>
</dbReference>
<feature type="transmembrane region" description="Helical" evidence="8">
    <location>
        <begin position="134"/>
        <end position="153"/>
    </location>
</feature>
<keyword evidence="5 8" id="KW-0812">Transmembrane</keyword>
<dbReference type="PANTHER" id="PTHR33908:SF11">
    <property type="entry name" value="MEMBRANE PROTEIN"/>
    <property type="match status" value="1"/>
</dbReference>
<accession>A0A6J4JH23</accession>
<feature type="transmembrane region" description="Helical" evidence="8">
    <location>
        <begin position="293"/>
        <end position="311"/>
    </location>
</feature>
<dbReference type="InterPro" id="IPR050297">
    <property type="entry name" value="LipidA_mod_glycosyltrf_83"/>
</dbReference>
<keyword evidence="4" id="KW-0808">Transferase</keyword>
<keyword evidence="2" id="KW-1003">Cell membrane</keyword>
<evidence type="ECO:0000256" key="4">
    <source>
        <dbReference type="ARBA" id="ARBA00022679"/>
    </source>
</evidence>
<dbReference type="GO" id="GO:0009103">
    <property type="term" value="P:lipopolysaccharide biosynthetic process"/>
    <property type="evidence" value="ECO:0007669"/>
    <property type="project" value="UniProtKB-ARBA"/>
</dbReference>
<evidence type="ECO:0000259" key="9">
    <source>
        <dbReference type="Pfam" id="PF13231"/>
    </source>
</evidence>
<dbReference type="EMBL" id="CADCTC010000193">
    <property type="protein sequence ID" value="CAA9276515.1"/>
    <property type="molecule type" value="Genomic_DNA"/>
</dbReference>
<evidence type="ECO:0000313" key="10">
    <source>
        <dbReference type="EMBL" id="CAA9276515.1"/>
    </source>
</evidence>
<organism evidence="10">
    <name type="scientific">uncultured Chloroflexota bacterium</name>
    <dbReference type="NCBI Taxonomy" id="166587"/>
    <lineage>
        <taxon>Bacteria</taxon>
        <taxon>Bacillati</taxon>
        <taxon>Chloroflexota</taxon>
        <taxon>environmental samples</taxon>
    </lineage>
</organism>
<feature type="transmembrane region" description="Helical" evidence="8">
    <location>
        <begin position="109"/>
        <end position="128"/>
    </location>
</feature>
<comment type="subcellular location">
    <subcellularLocation>
        <location evidence="1">Cell membrane</location>
        <topology evidence="1">Multi-pass membrane protein</topology>
    </subcellularLocation>
</comment>
<keyword evidence="3" id="KW-0328">Glycosyltransferase</keyword>
<dbReference type="GO" id="GO:0005886">
    <property type="term" value="C:plasma membrane"/>
    <property type="evidence" value="ECO:0007669"/>
    <property type="project" value="UniProtKB-SubCell"/>
</dbReference>
<proteinExistence type="predicted"/>
<gene>
    <name evidence="10" type="ORF">AVDCRST_MAG77-3543</name>
</gene>
<protein>
    <recommendedName>
        <fullName evidence="9">Glycosyltransferase RgtA/B/C/D-like domain-containing protein</fullName>
    </recommendedName>
</protein>
<sequence length="704" mass="75777">MALVRPLTDTTPRAAPSGLTVALPRALVTARVRALAGALGAAVVFLLVRIVKLDALPLFTDEGFYIEWALYALHSPSLADKVMSMTDGKQPLLPWLMVPFLALMDDRTVAGRMAPVTAGLVSFFTLFWLGKRLYGGRVGALAALLYLVAPLSYFYDRIMLYDGLIAACALLSFAAGVRWLERPTFGRALALGGCLALTLLTKPSSLAVVVSVLPAAALVQAPRWRDRGTWIGLALAGAVCVAVAGALLLHPDAAKLLPGMSDRYFLAPDQLAGLPWPVWAETLRDIGDGMVHYLPAPLWWLWAAGLCLPLFTRRKEDFALAGWSVWLALSLVIPAKIYYFRYYVPALVVAVLPAARALDVLLRGVDAAAGPFGPGYLLLRRSAMVAVLVLILAPGVATDVRLALDPRQVPLPGGPRGDAFHFQSSHNTAWGFAPVAHFLDQQVGLGDAVYVVPALGGLTRGWAQANVLFEPGAHVVLNDPRRNPVEQILALDADDEARRIAVGGGPVYVVTSEWADAPSAAPLLEDGRVRGEMVVDAPHPAIALRHRVYRLDMPRHLDRVRFPQPPAFGSHIRLLGVDIEPASTQSARERTLTLYWRTERRLDTAYAVFVHLVAGGLDGAKVAQHDGDPGDGRLPTDRWKPGEIIRDRRTLTLTGPACGPLRLLVGMYDRKTQARLPAAGGGLAVRDNAAELYTLPASVSGCAG</sequence>
<feature type="transmembrane region" description="Helical" evidence="8">
    <location>
        <begin position="32"/>
        <end position="51"/>
    </location>
</feature>
<name>A0A6J4JH23_9CHLR</name>
<dbReference type="Pfam" id="PF13231">
    <property type="entry name" value="PMT_2"/>
    <property type="match status" value="1"/>
</dbReference>
<reference evidence="10" key="1">
    <citation type="submission" date="2020-02" db="EMBL/GenBank/DDBJ databases">
        <authorList>
            <person name="Meier V. D."/>
        </authorList>
    </citation>
    <scope>NUCLEOTIDE SEQUENCE</scope>
    <source>
        <strain evidence="10">AVDCRST_MAG77</strain>
    </source>
</reference>
<evidence type="ECO:0000256" key="5">
    <source>
        <dbReference type="ARBA" id="ARBA00022692"/>
    </source>
</evidence>
<evidence type="ECO:0000256" key="7">
    <source>
        <dbReference type="ARBA" id="ARBA00023136"/>
    </source>
</evidence>
<dbReference type="AlphaFoldDB" id="A0A6J4JH23"/>